<evidence type="ECO:0000256" key="2">
    <source>
        <dbReference type="ARBA" id="ARBA00023125"/>
    </source>
</evidence>
<dbReference type="PANTHER" id="PTHR47506:SF10">
    <property type="entry name" value="TRANSCRIPTIONAL REGULATORY PROTEIN"/>
    <property type="match status" value="1"/>
</dbReference>
<comment type="caution">
    <text evidence="6">The sequence shown here is derived from an EMBL/GenBank/DDBJ whole genome shotgun (WGS) entry which is preliminary data.</text>
</comment>
<evidence type="ECO:0000313" key="7">
    <source>
        <dbReference type="Proteomes" id="UP000812961"/>
    </source>
</evidence>
<keyword evidence="1" id="KW-0805">Transcription regulation</keyword>
<feature type="DNA-binding region" description="H-T-H motif" evidence="4">
    <location>
        <begin position="29"/>
        <end position="48"/>
    </location>
</feature>
<dbReference type="InterPro" id="IPR011075">
    <property type="entry name" value="TetR_C"/>
</dbReference>
<dbReference type="InterPro" id="IPR036271">
    <property type="entry name" value="Tet_transcr_reg_TetR-rel_C_sf"/>
</dbReference>
<gene>
    <name evidence="6" type="ORF">K1Y79_10280</name>
</gene>
<dbReference type="Pfam" id="PF00440">
    <property type="entry name" value="TetR_N"/>
    <property type="match status" value="1"/>
</dbReference>
<evidence type="ECO:0000256" key="3">
    <source>
        <dbReference type="ARBA" id="ARBA00023163"/>
    </source>
</evidence>
<name>A0ABS7GAM0_9BACT</name>
<dbReference type="Gene3D" id="1.10.10.60">
    <property type="entry name" value="Homeodomain-like"/>
    <property type="match status" value="1"/>
</dbReference>
<dbReference type="InterPro" id="IPR009057">
    <property type="entry name" value="Homeodomain-like_sf"/>
</dbReference>
<feature type="domain" description="HTH tetR-type" evidence="5">
    <location>
        <begin position="6"/>
        <end position="66"/>
    </location>
</feature>
<dbReference type="Proteomes" id="UP000812961">
    <property type="component" value="Unassembled WGS sequence"/>
</dbReference>
<sequence>MARNVEFNEEEAIQKAMEVFWEKGYNGTSLRDLTDAMKINSSSLYNTIGDKSELYLRCITHYTDLRKKDLQQRMSSKKPAFEILVEYINDAIKVITDGRNGCMAIKAAFEVGANNKKVKAILKNDSEYADQFLTSLIKKAMDEGHLSDEEDPKLIADYFISTWTGWYESYIIHKDADKIRKMGQYFIRQISK</sequence>
<evidence type="ECO:0000259" key="5">
    <source>
        <dbReference type="PROSITE" id="PS50977"/>
    </source>
</evidence>
<dbReference type="Pfam" id="PF16925">
    <property type="entry name" value="TetR_C_13"/>
    <property type="match status" value="1"/>
</dbReference>
<dbReference type="PANTHER" id="PTHR47506">
    <property type="entry name" value="TRANSCRIPTIONAL REGULATORY PROTEIN"/>
    <property type="match status" value="1"/>
</dbReference>
<keyword evidence="2 4" id="KW-0238">DNA-binding</keyword>
<dbReference type="SUPFAM" id="SSF48498">
    <property type="entry name" value="Tetracyclin repressor-like, C-terminal domain"/>
    <property type="match status" value="1"/>
</dbReference>
<evidence type="ECO:0000256" key="4">
    <source>
        <dbReference type="PROSITE-ProRule" id="PRU00335"/>
    </source>
</evidence>
<dbReference type="EMBL" id="JAICCF010000002">
    <property type="protein sequence ID" value="MBW8684715.1"/>
    <property type="molecule type" value="Genomic_DNA"/>
</dbReference>
<keyword evidence="3" id="KW-0804">Transcription</keyword>
<evidence type="ECO:0000313" key="6">
    <source>
        <dbReference type="EMBL" id="MBW8684715.1"/>
    </source>
</evidence>
<dbReference type="InterPro" id="IPR001647">
    <property type="entry name" value="HTH_TetR"/>
</dbReference>
<dbReference type="SUPFAM" id="SSF46689">
    <property type="entry name" value="Homeodomain-like"/>
    <property type="match status" value="1"/>
</dbReference>
<protein>
    <submittedName>
        <fullName evidence="6">TetR/AcrR family transcriptional regulator</fullName>
    </submittedName>
</protein>
<reference evidence="6 7" key="1">
    <citation type="submission" date="2021-08" db="EMBL/GenBank/DDBJ databases">
        <title>The genome sequence of Chitinophaga sp. B61.</title>
        <authorList>
            <person name="Zhang X."/>
        </authorList>
    </citation>
    <scope>NUCLEOTIDE SEQUENCE [LARGE SCALE GENOMIC DNA]</scope>
    <source>
        <strain evidence="6 7">B61</strain>
    </source>
</reference>
<dbReference type="PROSITE" id="PS50977">
    <property type="entry name" value="HTH_TETR_2"/>
    <property type="match status" value="1"/>
</dbReference>
<organism evidence="6 7">
    <name type="scientific">Chitinophaga rhizophila</name>
    <dbReference type="NCBI Taxonomy" id="2866212"/>
    <lineage>
        <taxon>Bacteria</taxon>
        <taxon>Pseudomonadati</taxon>
        <taxon>Bacteroidota</taxon>
        <taxon>Chitinophagia</taxon>
        <taxon>Chitinophagales</taxon>
        <taxon>Chitinophagaceae</taxon>
        <taxon>Chitinophaga</taxon>
    </lineage>
</organism>
<accession>A0ABS7GAM0</accession>
<evidence type="ECO:0000256" key="1">
    <source>
        <dbReference type="ARBA" id="ARBA00023015"/>
    </source>
</evidence>
<keyword evidence="7" id="KW-1185">Reference proteome</keyword>
<dbReference type="Gene3D" id="1.10.357.10">
    <property type="entry name" value="Tetracycline Repressor, domain 2"/>
    <property type="match status" value="1"/>
</dbReference>
<proteinExistence type="predicted"/>
<dbReference type="RefSeq" id="WP_220249930.1">
    <property type="nucleotide sequence ID" value="NZ_JAICCF010000002.1"/>
</dbReference>